<name>F4PTM8_CACFS</name>
<dbReference type="OrthoDB" id="17865at2759"/>
<dbReference type="EMBL" id="GL883010">
    <property type="protein sequence ID" value="EGG21698.1"/>
    <property type="molecule type" value="Genomic_DNA"/>
</dbReference>
<accession>F4PTM8</accession>
<protein>
    <submittedName>
        <fullName evidence="1">Uncharacterized protein</fullName>
    </submittedName>
</protein>
<dbReference type="GeneID" id="14872558"/>
<organism evidence="1 2">
    <name type="scientific">Cavenderia fasciculata</name>
    <name type="common">Slime mold</name>
    <name type="synonym">Dictyostelium fasciculatum</name>
    <dbReference type="NCBI Taxonomy" id="261658"/>
    <lineage>
        <taxon>Eukaryota</taxon>
        <taxon>Amoebozoa</taxon>
        <taxon>Evosea</taxon>
        <taxon>Eumycetozoa</taxon>
        <taxon>Dictyostelia</taxon>
        <taxon>Acytosteliales</taxon>
        <taxon>Cavenderiaceae</taxon>
        <taxon>Cavenderia</taxon>
    </lineage>
</organism>
<keyword evidence="2" id="KW-1185">Reference proteome</keyword>
<dbReference type="AlphaFoldDB" id="F4PTM8"/>
<proteinExistence type="predicted"/>
<dbReference type="RefSeq" id="XP_004359548.1">
    <property type="nucleotide sequence ID" value="XM_004359491.1"/>
</dbReference>
<evidence type="ECO:0000313" key="2">
    <source>
        <dbReference type="Proteomes" id="UP000007797"/>
    </source>
</evidence>
<evidence type="ECO:0000313" key="1">
    <source>
        <dbReference type="EMBL" id="EGG21698.1"/>
    </source>
</evidence>
<dbReference type="OMA" id="EYYEKEP"/>
<dbReference type="KEGG" id="dfa:DFA_01584"/>
<sequence>MATIFQRFVAPYIPKSLKSGRFVVGENGFFDAQTFRYPAPGSQTPPDVSNKVFIKSRPLAKIYKYLKKRGEVQYMRPSPLFWDTEAEEAGHQKAKEYYEKEPYQVTQPRIANPKEYVRQLNATEGFDLRNLNNYKKHKSQLEDACLPKDRYLFRYEEYHVDTGDHIPKKVDNLY</sequence>
<gene>
    <name evidence="1" type="ORF">DFA_01584</name>
</gene>
<reference evidence="2" key="1">
    <citation type="journal article" date="2011" name="Genome Res.">
        <title>Phylogeny-wide analysis of social amoeba genomes highlights ancient origins for complex intercellular communication.</title>
        <authorList>
            <person name="Heidel A.J."/>
            <person name="Lawal H.M."/>
            <person name="Felder M."/>
            <person name="Schilde C."/>
            <person name="Helps N.R."/>
            <person name="Tunggal B."/>
            <person name="Rivero F."/>
            <person name="John U."/>
            <person name="Schleicher M."/>
            <person name="Eichinger L."/>
            <person name="Platzer M."/>
            <person name="Noegel A.A."/>
            <person name="Schaap P."/>
            <person name="Gloeckner G."/>
        </authorList>
    </citation>
    <scope>NUCLEOTIDE SEQUENCE [LARGE SCALE GENOMIC DNA]</scope>
    <source>
        <strain evidence="2">SH3</strain>
    </source>
</reference>
<dbReference type="Proteomes" id="UP000007797">
    <property type="component" value="Unassembled WGS sequence"/>
</dbReference>